<reference evidence="3 4" key="1">
    <citation type="submission" date="2014-08" db="EMBL/GenBank/DDBJ databases">
        <title>Genome sequences of NCPPB Pectobacterium isolates.</title>
        <authorList>
            <person name="Glover R.H."/>
            <person name="Sapp M."/>
            <person name="Elphinstone J."/>
        </authorList>
    </citation>
    <scope>NUCLEOTIDE SEQUENCE [LARGE SCALE GENOMIC DNA]</scope>
    <source>
        <strain evidence="1 3">NCPPB 3701</strain>
        <strain evidence="2 4">NCPPB3702</strain>
    </source>
</reference>
<dbReference type="Proteomes" id="UP000029436">
    <property type="component" value="Unassembled WGS sequence"/>
</dbReference>
<comment type="caution">
    <text evidence="1">The sequence shown here is derived from an EMBL/GenBank/DDBJ whole genome shotgun (WGS) entry which is preliminary data.</text>
</comment>
<organism evidence="1 3">
    <name type="scientific">Pectobacterium wasabiae</name>
    <dbReference type="NCBI Taxonomy" id="55208"/>
    <lineage>
        <taxon>Bacteria</taxon>
        <taxon>Pseudomonadati</taxon>
        <taxon>Pseudomonadota</taxon>
        <taxon>Gammaproteobacteria</taxon>
        <taxon>Enterobacterales</taxon>
        <taxon>Pectobacteriaceae</taxon>
        <taxon>Pectobacterium</taxon>
    </lineage>
</organism>
<proteinExistence type="predicted"/>
<dbReference type="AlphaFoldDB" id="A0AAW3ELE9"/>
<accession>A0AAW3ELE9</accession>
<name>A0AAW3ELE9_9GAMM</name>
<dbReference type="Proteomes" id="UP000029257">
    <property type="component" value="Unassembled WGS sequence"/>
</dbReference>
<evidence type="ECO:0000313" key="1">
    <source>
        <dbReference type="EMBL" id="KFX09608.1"/>
    </source>
</evidence>
<evidence type="ECO:0000313" key="3">
    <source>
        <dbReference type="Proteomes" id="UP000029257"/>
    </source>
</evidence>
<evidence type="ECO:0000313" key="4">
    <source>
        <dbReference type="Proteomes" id="UP000029436"/>
    </source>
</evidence>
<evidence type="ECO:0000313" key="2">
    <source>
        <dbReference type="EMBL" id="KGA29810.1"/>
    </source>
</evidence>
<protein>
    <submittedName>
        <fullName evidence="1">Uncharacterized protein</fullName>
    </submittedName>
</protein>
<dbReference type="EMBL" id="JQOH01000002">
    <property type="protein sequence ID" value="KGA29810.1"/>
    <property type="molecule type" value="Genomic_DNA"/>
</dbReference>
<dbReference type="EMBL" id="JQHP01000001">
    <property type="protein sequence ID" value="KFX09608.1"/>
    <property type="molecule type" value="Genomic_DNA"/>
</dbReference>
<sequence length="64" mass="7369">MDILLYAHSIYRRLRLVKILISAALEMLLFGEIHRSIDNSCLAKNEFNLKEGKGVALIKKKKKL</sequence>
<gene>
    <name evidence="1" type="ORF">JV38_01375</name>
    <name evidence="2" type="ORF">KU73_05100</name>
</gene>
<keyword evidence="4" id="KW-1185">Reference proteome</keyword>